<dbReference type="Proteomes" id="UP000250744">
    <property type="component" value="Unassembled WGS sequence"/>
</dbReference>
<evidence type="ECO:0000313" key="4">
    <source>
        <dbReference type="EMBL" id="RAU19919.1"/>
    </source>
</evidence>
<sequence>MTMEKIKRAQGCLIGQLAGDSLGSLVEFKDAQTITKLYPQGVRELANGGTWNTLAGQPTDDSEMALDLARMLIRLGHYDANEAFKAYQGWIDSRPFDCGLTIADGLKGAPNSNSQANGALMRISPLAIFTAESSDQDIIHWAMQDAALTHPHEICQQANALFVLAIARAIQKGLSAPEVYELIHNYAEHLDVDFELKAVIGDATFMPPSDFIDKQGWVLIAFQNALWQLLHAPSLEEALVDTVGRGGDTDTNAAICGALLGAVHGIDAIPRQWVSSILTCRPEQGKPDVYQPRPERYWPVDALEVAERLAT</sequence>
<feature type="binding site" evidence="3">
    <location>
        <position position="59"/>
    </location>
    <ligand>
        <name>Mg(2+)</name>
        <dbReference type="ChEBI" id="CHEBI:18420"/>
        <label>1</label>
    </ligand>
</feature>
<evidence type="ECO:0000256" key="3">
    <source>
        <dbReference type="PIRSR" id="PIRSR605502-1"/>
    </source>
</evidence>
<feature type="binding site" evidence="3">
    <location>
        <position position="61"/>
    </location>
    <ligand>
        <name>Mg(2+)</name>
        <dbReference type="ChEBI" id="CHEBI:18420"/>
        <label>1</label>
    </ligand>
</feature>
<dbReference type="Pfam" id="PF03747">
    <property type="entry name" value="ADP_ribosyl_GH"/>
    <property type="match status" value="1"/>
</dbReference>
<dbReference type="AlphaFoldDB" id="A0A364NS42"/>
<feature type="binding site" evidence="3">
    <location>
        <position position="251"/>
    </location>
    <ligand>
        <name>Mg(2+)</name>
        <dbReference type="ChEBI" id="CHEBI:18420"/>
        <label>1</label>
    </ligand>
</feature>
<dbReference type="InterPro" id="IPR050792">
    <property type="entry name" value="ADP-ribosylglycohydrolase"/>
</dbReference>
<gene>
    <name evidence="4" type="ORF">DN062_02275</name>
</gene>
<evidence type="ECO:0000313" key="5">
    <source>
        <dbReference type="Proteomes" id="UP000250744"/>
    </source>
</evidence>
<accession>A0A364NS42</accession>
<protein>
    <submittedName>
        <fullName evidence="4">ADP-ribosylglycohydrolase family protein</fullName>
    </submittedName>
</protein>
<dbReference type="EMBL" id="QKRX01000001">
    <property type="protein sequence ID" value="RAU19919.1"/>
    <property type="molecule type" value="Genomic_DNA"/>
</dbReference>
<dbReference type="OrthoDB" id="9798107at2"/>
<keyword evidence="3" id="KW-0479">Metal-binding</keyword>
<comment type="cofactor">
    <cofactor evidence="3">
        <name>Mg(2+)</name>
        <dbReference type="ChEBI" id="CHEBI:18420"/>
    </cofactor>
    <text evidence="3">Binds 2 magnesium ions per subunit.</text>
</comment>
<dbReference type="PANTHER" id="PTHR16222">
    <property type="entry name" value="ADP-RIBOSYLGLYCOHYDROLASE"/>
    <property type="match status" value="1"/>
</dbReference>
<dbReference type="InterPro" id="IPR036705">
    <property type="entry name" value="Ribosyl_crysJ1_sf"/>
</dbReference>
<feature type="binding site" evidence="3">
    <location>
        <position position="248"/>
    </location>
    <ligand>
        <name>Mg(2+)</name>
        <dbReference type="ChEBI" id="CHEBI:18420"/>
        <label>1</label>
    </ligand>
</feature>
<organism evidence="4 5">
    <name type="scientific">Nitrincola tibetensis</name>
    <dbReference type="NCBI Taxonomy" id="2219697"/>
    <lineage>
        <taxon>Bacteria</taxon>
        <taxon>Pseudomonadati</taxon>
        <taxon>Pseudomonadota</taxon>
        <taxon>Gammaproteobacteria</taxon>
        <taxon>Oceanospirillales</taxon>
        <taxon>Oceanospirillaceae</taxon>
        <taxon>Nitrincola</taxon>
    </lineage>
</organism>
<evidence type="ECO:0000256" key="1">
    <source>
        <dbReference type="ARBA" id="ARBA00010702"/>
    </source>
</evidence>
<feature type="binding site" evidence="3">
    <location>
        <position position="60"/>
    </location>
    <ligand>
        <name>Mg(2+)</name>
        <dbReference type="ChEBI" id="CHEBI:18420"/>
        <label>1</label>
    </ligand>
</feature>
<reference evidence="4 5" key="1">
    <citation type="submission" date="2018-06" db="EMBL/GenBank/DDBJ databases">
        <title>Nitrincola tibetense sp. nov., isolated from Lake XuguoCo on Tibetan Plateau.</title>
        <authorList>
            <person name="Xing P."/>
        </authorList>
    </citation>
    <scope>NUCLEOTIDE SEQUENCE [LARGE SCALE GENOMIC DNA]</scope>
    <source>
        <strain evidence="5">xg18</strain>
    </source>
</reference>
<keyword evidence="5" id="KW-1185">Reference proteome</keyword>
<keyword evidence="3" id="KW-0460">Magnesium</keyword>
<evidence type="ECO:0000256" key="2">
    <source>
        <dbReference type="ARBA" id="ARBA00022801"/>
    </source>
</evidence>
<dbReference type="Gene3D" id="1.10.4080.10">
    <property type="entry name" value="ADP-ribosylation/Crystallin J1"/>
    <property type="match status" value="1"/>
</dbReference>
<keyword evidence="2 4" id="KW-0378">Hydrolase</keyword>
<dbReference type="InterPro" id="IPR005502">
    <property type="entry name" value="Ribosyl_crysJ1"/>
</dbReference>
<comment type="caution">
    <text evidence="4">The sequence shown here is derived from an EMBL/GenBank/DDBJ whole genome shotgun (WGS) entry which is preliminary data.</text>
</comment>
<proteinExistence type="inferred from homology"/>
<feature type="binding site" evidence="3">
    <location>
        <position position="250"/>
    </location>
    <ligand>
        <name>Mg(2+)</name>
        <dbReference type="ChEBI" id="CHEBI:18420"/>
        <label>1</label>
    </ligand>
</feature>
<name>A0A364NS42_9GAMM</name>
<dbReference type="GO" id="GO:0016787">
    <property type="term" value="F:hydrolase activity"/>
    <property type="evidence" value="ECO:0007669"/>
    <property type="project" value="UniProtKB-KW"/>
</dbReference>
<dbReference type="SUPFAM" id="SSF101478">
    <property type="entry name" value="ADP-ribosylglycohydrolase"/>
    <property type="match status" value="1"/>
</dbReference>
<dbReference type="PANTHER" id="PTHR16222:SF24">
    <property type="entry name" value="ADP-RIBOSYLHYDROLASE ARH3"/>
    <property type="match status" value="1"/>
</dbReference>
<dbReference type="GO" id="GO:0046872">
    <property type="term" value="F:metal ion binding"/>
    <property type="evidence" value="ECO:0007669"/>
    <property type="project" value="UniProtKB-KW"/>
</dbReference>
<comment type="similarity">
    <text evidence="1">Belongs to the ADP-ribosylglycohydrolase family.</text>
</comment>